<dbReference type="AlphaFoldDB" id="A0A928V4Z0"/>
<reference evidence="1" key="1">
    <citation type="submission" date="2018-07" db="EMBL/GenBank/DDBJ databases">
        <title>Genome assembly of strain Ka43.</title>
        <authorList>
            <person name="Kukolya J."/>
            <person name="Nagy I."/>
            <person name="Horvath B."/>
            <person name="Toth A."/>
        </authorList>
    </citation>
    <scope>NUCLEOTIDE SEQUENCE</scope>
    <source>
        <strain evidence="1">KB43</strain>
    </source>
</reference>
<sequence>MSLEVLGPRSVNVSWDDNEPRTIMVISDGITAEVSIGELPGVSWHAGVTSPFKLENLKVDQPVYVALQQDDVITAWSSTTPRKWIADGEIKTIQQMENGNIFLGGDFEYIAPDHGSAVLLPSASSGIANPTPLAFPHVNGLVYSAVDDGQGGWFIGGNFTKVGNHEKPGFAHIDRMGQVLPWQPVEGDIRQIKKRNGILYIGGTYKTVSNSYLVALSAFEINNDTPEFHVELADPAGYPEYPTYVNQVELAKDRIYVHGHINFPDNIVAIDYNGNILNWPTELIDFFSPLKIVTFNNDLYIQTEVFMLPFFYKIDAAGKAGQLSFDLPGERLWGIFSDSEYLYINIAFNAAAIGEKPAGIIRLDAQGNRSFLNIPSSQIPHGTTVVHDEIIYYINRHRDEQQVKLRAFSLKDNKDIPWATSSYPSTVSVSDDTVLISSTVLFAGRTYRPGQAVLNENEELLPEITTDSSGTRFHP</sequence>
<dbReference type="EMBL" id="PRDL01000001">
    <property type="protein sequence ID" value="MBE8716694.1"/>
    <property type="molecule type" value="Genomic_DNA"/>
</dbReference>
<protein>
    <submittedName>
        <fullName evidence="1">Uncharacterized protein</fullName>
    </submittedName>
</protein>
<name>A0A928V4Z0_9GAMM</name>
<gene>
    <name evidence="1" type="ORF">C4F51_05765</name>
</gene>
<evidence type="ECO:0000313" key="1">
    <source>
        <dbReference type="EMBL" id="MBE8716694.1"/>
    </source>
</evidence>
<organism evidence="1 2">
    <name type="scientific">Cellvibrio polysaccharolyticus</name>
    <dbReference type="NCBI Taxonomy" id="2082724"/>
    <lineage>
        <taxon>Bacteria</taxon>
        <taxon>Pseudomonadati</taxon>
        <taxon>Pseudomonadota</taxon>
        <taxon>Gammaproteobacteria</taxon>
        <taxon>Cellvibrionales</taxon>
        <taxon>Cellvibrionaceae</taxon>
        <taxon>Cellvibrio</taxon>
    </lineage>
</organism>
<comment type="caution">
    <text evidence="1">The sequence shown here is derived from an EMBL/GenBank/DDBJ whole genome shotgun (WGS) entry which is preliminary data.</text>
</comment>
<evidence type="ECO:0000313" key="2">
    <source>
        <dbReference type="Proteomes" id="UP000652567"/>
    </source>
</evidence>
<dbReference type="Proteomes" id="UP000652567">
    <property type="component" value="Unassembled WGS sequence"/>
</dbReference>
<accession>A0A928V4Z0</accession>
<proteinExistence type="predicted"/>
<keyword evidence="2" id="KW-1185">Reference proteome</keyword>